<comment type="similarity">
    <text evidence="6">Belongs to the WD repeat WDR59 family.</text>
</comment>
<feature type="repeat" description="WD" evidence="8">
    <location>
        <begin position="81"/>
        <end position="116"/>
    </location>
</feature>
<dbReference type="InterPro" id="IPR049566">
    <property type="entry name" value="WDR59_RTC1-like_RING_Znf"/>
</dbReference>
<evidence type="ECO:0000256" key="7">
    <source>
        <dbReference type="PROSITE-ProRule" id="PRU00175"/>
    </source>
</evidence>
<keyword evidence="7" id="KW-0863">Zinc-finger</keyword>
<dbReference type="PANTHER" id="PTHR46170">
    <property type="entry name" value="GATOR COMPLEX PROTEIN WDR59"/>
    <property type="match status" value="1"/>
</dbReference>
<reference evidence="12 13" key="1">
    <citation type="journal article" date="2023" name="Elife">
        <title>Identification of key yeast species and microbe-microbe interactions impacting larval growth of Drosophila in the wild.</title>
        <authorList>
            <person name="Mure A."/>
            <person name="Sugiura Y."/>
            <person name="Maeda R."/>
            <person name="Honda K."/>
            <person name="Sakurai N."/>
            <person name="Takahashi Y."/>
            <person name="Watada M."/>
            <person name="Katoh T."/>
            <person name="Gotoh A."/>
            <person name="Gotoh Y."/>
            <person name="Taniguchi I."/>
            <person name="Nakamura K."/>
            <person name="Hayashi T."/>
            <person name="Katayama T."/>
            <person name="Uemura T."/>
            <person name="Hattori Y."/>
        </authorList>
    </citation>
    <scope>NUCLEOTIDE SEQUENCE [LARGE SCALE GENOMIC DNA]</scope>
    <source>
        <strain evidence="12 13">PK-24</strain>
    </source>
</reference>
<comment type="caution">
    <text evidence="12">The sequence shown here is derived from an EMBL/GenBank/DDBJ whole genome shotgun (WGS) entry which is preliminary data.</text>
</comment>
<keyword evidence="7" id="KW-0862">Zinc</keyword>
<name>A0AAV5QZN8_PICKL</name>
<keyword evidence="7" id="KW-0479">Metal-binding</keyword>
<gene>
    <name evidence="12" type="ORF">DAPK24_009980</name>
</gene>
<dbReference type="GO" id="GO:0034198">
    <property type="term" value="P:cellular response to amino acid starvation"/>
    <property type="evidence" value="ECO:0007669"/>
    <property type="project" value="TreeGrafter"/>
</dbReference>
<dbReference type="Gene3D" id="2.130.10.10">
    <property type="entry name" value="YVTN repeat-like/Quinoprotein amine dehydrogenase"/>
    <property type="match status" value="1"/>
</dbReference>
<dbReference type="Proteomes" id="UP001378960">
    <property type="component" value="Unassembled WGS sequence"/>
</dbReference>
<evidence type="ECO:0000256" key="8">
    <source>
        <dbReference type="PROSITE-ProRule" id="PRU00221"/>
    </source>
</evidence>
<dbReference type="InterPro" id="IPR001841">
    <property type="entry name" value="Znf_RING"/>
</dbReference>
<feature type="repeat" description="WD" evidence="8">
    <location>
        <begin position="168"/>
        <end position="203"/>
    </location>
</feature>
<dbReference type="GO" id="GO:0035591">
    <property type="term" value="F:signaling adaptor activity"/>
    <property type="evidence" value="ECO:0007669"/>
    <property type="project" value="TreeGrafter"/>
</dbReference>
<dbReference type="SUPFAM" id="SSF50978">
    <property type="entry name" value="WD40 repeat-like"/>
    <property type="match status" value="1"/>
</dbReference>
<dbReference type="GO" id="GO:0035859">
    <property type="term" value="C:Seh1-associated complex"/>
    <property type="evidence" value="ECO:0007669"/>
    <property type="project" value="TreeGrafter"/>
</dbReference>
<dbReference type="PROSITE" id="PS50089">
    <property type="entry name" value="ZF_RING_2"/>
    <property type="match status" value="1"/>
</dbReference>
<dbReference type="InterPro" id="IPR036322">
    <property type="entry name" value="WD40_repeat_dom_sf"/>
</dbReference>
<dbReference type="InterPro" id="IPR015943">
    <property type="entry name" value="WD40/YVTN_repeat-like_dom_sf"/>
</dbReference>
<dbReference type="GO" id="GO:0005774">
    <property type="term" value="C:vacuolar membrane"/>
    <property type="evidence" value="ECO:0007669"/>
    <property type="project" value="TreeGrafter"/>
</dbReference>
<evidence type="ECO:0000313" key="12">
    <source>
        <dbReference type="EMBL" id="GMM44423.1"/>
    </source>
</evidence>
<dbReference type="PROSITE" id="PS50294">
    <property type="entry name" value="WD_REPEATS_REGION"/>
    <property type="match status" value="2"/>
</dbReference>
<keyword evidence="13" id="KW-1185">Reference proteome</keyword>
<dbReference type="SMART" id="SM00591">
    <property type="entry name" value="RWD"/>
    <property type="match status" value="1"/>
</dbReference>
<feature type="compositionally biased region" description="Polar residues" evidence="9">
    <location>
        <begin position="716"/>
        <end position="729"/>
    </location>
</feature>
<dbReference type="Pfam" id="PF05773">
    <property type="entry name" value="RWD"/>
    <property type="match status" value="1"/>
</dbReference>
<dbReference type="InterPro" id="IPR019775">
    <property type="entry name" value="WD40_repeat_CS"/>
</dbReference>
<dbReference type="InterPro" id="IPR001680">
    <property type="entry name" value="WD40_rpt"/>
</dbReference>
<dbReference type="CDD" id="cd16488">
    <property type="entry name" value="mRING-H2-C3H3C2_Mio-like"/>
    <property type="match status" value="1"/>
</dbReference>
<keyword evidence="3" id="KW-0926">Vacuole</keyword>
<dbReference type="Pfam" id="PF17120">
    <property type="entry name" value="zf-RING_16"/>
    <property type="match status" value="1"/>
</dbReference>
<dbReference type="PANTHER" id="PTHR46170:SF1">
    <property type="entry name" value="GATOR COMPLEX PROTEIN WDR59"/>
    <property type="match status" value="1"/>
</dbReference>
<dbReference type="InterPro" id="IPR049567">
    <property type="entry name" value="WDR59-like"/>
</dbReference>
<feature type="compositionally biased region" description="Acidic residues" evidence="9">
    <location>
        <begin position="566"/>
        <end position="578"/>
    </location>
</feature>
<feature type="repeat" description="WD" evidence="8">
    <location>
        <begin position="135"/>
        <end position="166"/>
    </location>
</feature>
<evidence type="ECO:0008006" key="14">
    <source>
        <dbReference type="Google" id="ProtNLM"/>
    </source>
</evidence>
<evidence type="ECO:0000256" key="5">
    <source>
        <dbReference type="ARBA" id="ARBA00022737"/>
    </source>
</evidence>
<evidence type="ECO:0000256" key="4">
    <source>
        <dbReference type="ARBA" id="ARBA00022574"/>
    </source>
</evidence>
<organism evidence="12 13">
    <name type="scientific">Pichia kluyveri</name>
    <name type="common">Yeast</name>
    <dbReference type="NCBI Taxonomy" id="36015"/>
    <lineage>
        <taxon>Eukaryota</taxon>
        <taxon>Fungi</taxon>
        <taxon>Dikarya</taxon>
        <taxon>Ascomycota</taxon>
        <taxon>Saccharomycotina</taxon>
        <taxon>Pichiomycetes</taxon>
        <taxon>Pichiales</taxon>
        <taxon>Pichiaceae</taxon>
        <taxon>Pichia</taxon>
    </lineage>
</organism>
<evidence type="ECO:0000259" key="11">
    <source>
        <dbReference type="PROSITE" id="PS50908"/>
    </source>
</evidence>
<dbReference type="Pfam" id="PF00400">
    <property type="entry name" value="WD40"/>
    <property type="match status" value="3"/>
</dbReference>
<keyword evidence="5" id="KW-0677">Repeat</keyword>
<comment type="function">
    <text evidence="1">May be involved in a process influencing telomere capping.</text>
</comment>
<dbReference type="SMART" id="SM00320">
    <property type="entry name" value="WD40"/>
    <property type="match status" value="5"/>
</dbReference>
<evidence type="ECO:0000313" key="13">
    <source>
        <dbReference type="Proteomes" id="UP001378960"/>
    </source>
</evidence>
<dbReference type="InterPro" id="IPR006575">
    <property type="entry name" value="RWD_dom"/>
</dbReference>
<dbReference type="GO" id="GO:0008270">
    <property type="term" value="F:zinc ion binding"/>
    <property type="evidence" value="ECO:0007669"/>
    <property type="project" value="UniProtKB-KW"/>
</dbReference>
<evidence type="ECO:0000256" key="6">
    <source>
        <dbReference type="ARBA" id="ARBA00038452"/>
    </source>
</evidence>
<dbReference type="PROSITE" id="PS00678">
    <property type="entry name" value="WD_REPEATS_1"/>
    <property type="match status" value="1"/>
</dbReference>
<sequence>MSISPCGKDAVLAGRKGLLVIDMDDPFAAPRWLRHETSWEVADVQWSPHRSKPSWVVSTSNQKAMVWNLARPSNDAIEYVLHSHSRAITDIHFHPQNPEMLATCSVDSFVCAWDLRCPKEPVQQWSDWKSAASQVKWNYKDPNIIASSHDNTIKIWDRRKGAIPMKNIKGHDAKINGLDWSRENKYELISSSNDMSVKFWSFDKEYEKPVYTIRTDFPVSKARHVPFGDHICGIMPLRGGDNSIYMVNYKDKVGESGLNASYKFKGHHGTVKDFVWRTRHTPNSDINDSEYQLVTWGSDKDLRLWPLNDEMYEIFDYKRNEPLPAGVKLPEFEYKSYRPEPEITGENKLIIRKKSLFLPVHRSDDSSRSDSDFNHLNWISGIRFGQSVFQNGDNDPNSINYGDNSSQPLNLGEEFSNIGQKFPKLRFERISVSTGVLVLSLNGPWSSENNDDLIFMRVEFNFPKGYPSVSAVPIFKIEETHELNGEKREEIIKQLEEIANKFCSNKRFCLEPCLRFLLGEKVDLDLELEESIDPYDLEYRDDKNNMLVDVSDLESTISNDDKEKNCEEDDDGEEEDDVDLELEDDKTNRVIIAQNNLKRAPFDSTPVSKGCGAIWTSSGHLVCFFISRETDTEQPIKFGQQGFSLVRSLKRKPVSSGLQLSKNNVIDGNLSGYDDSDSEQSDDSLSNDFEMFQTDRLYRTKVSNLLRNMNVNNIDSKQYSSNARSNPMSAPTERSHVTNTSKSHKSKNVVKIYDFRNLIPIKMELAYEYRVLGDDPYLLAEHNSIVAEKYGYTTISNCWKILSYILMKDVKLDAETTMDMLDKIGNEINDPNLVRNYRFYWGYHPFGSVWLVKNIFEYFQKVNNIQMLAMLSCILFENDVIRDHTHVPINSPYNSSKTQIEGQKSILRKNPSITSSQKNSSMSRGAFGSIGSQLIRNQSTVSFNKLNSTLMPASLSSNVLQHRMPSISTLSSYEYDNRSFKSSSPAGDMINNNLSNNNKSHNRRGIKHKGSNFAEFNGNLDKENNVTSSLNSGVNLTLSSNSNVGYNQLSLQNSNAFNQQTNTINNVYIPPKLTRTVSTISRPKTPMRMYDRMLSEQMPVVNIEMKNTLELDLYESQYCTNIASFVNINNLKEYRAEYASILFYWGLPTNRIKILKFNYNTNSTDENENKKSDFQEHCGDIGWCDDCRIEEDDTPREVWKKFHDKNKCTYCDLAVTKRLSVCTNCNHIMHDRCAVIWWEEDKMDQCPSGCGCMCMVRHI</sequence>
<dbReference type="PROSITE" id="PS50082">
    <property type="entry name" value="WD_REPEATS_2"/>
    <property type="match status" value="3"/>
</dbReference>
<dbReference type="PROSITE" id="PS50908">
    <property type="entry name" value="RWD"/>
    <property type="match status" value="1"/>
</dbReference>
<feature type="domain" description="RWD" evidence="11">
    <location>
        <begin position="413"/>
        <end position="524"/>
    </location>
</feature>
<evidence type="ECO:0000256" key="1">
    <source>
        <dbReference type="ARBA" id="ARBA00002738"/>
    </source>
</evidence>
<protein>
    <recommendedName>
        <fullName evidence="14">Maintenance of telomere capping protein 5</fullName>
    </recommendedName>
</protein>
<feature type="region of interest" description="Disordered" evidence="9">
    <location>
        <begin position="716"/>
        <end position="743"/>
    </location>
</feature>
<evidence type="ECO:0000256" key="3">
    <source>
        <dbReference type="ARBA" id="ARBA00022554"/>
    </source>
</evidence>
<accession>A0AAV5QZN8</accession>
<evidence type="ECO:0000256" key="2">
    <source>
        <dbReference type="ARBA" id="ARBA00004116"/>
    </source>
</evidence>
<keyword evidence="4 8" id="KW-0853">WD repeat</keyword>
<comment type="subcellular location">
    <subcellularLocation>
        <location evidence="2">Vacuole</location>
    </subcellularLocation>
</comment>
<evidence type="ECO:0000256" key="9">
    <source>
        <dbReference type="SAM" id="MobiDB-lite"/>
    </source>
</evidence>
<proteinExistence type="inferred from homology"/>
<dbReference type="GO" id="GO:1904263">
    <property type="term" value="P:positive regulation of TORC1 signaling"/>
    <property type="evidence" value="ECO:0007669"/>
    <property type="project" value="TreeGrafter"/>
</dbReference>
<feature type="region of interest" description="Disordered" evidence="9">
    <location>
        <begin position="552"/>
        <end position="578"/>
    </location>
</feature>
<feature type="domain" description="RING-type" evidence="10">
    <location>
        <begin position="1208"/>
        <end position="1247"/>
    </location>
</feature>
<evidence type="ECO:0000259" key="10">
    <source>
        <dbReference type="PROSITE" id="PS50089"/>
    </source>
</evidence>
<dbReference type="AlphaFoldDB" id="A0AAV5QZN8"/>
<dbReference type="EMBL" id="BTGB01000001">
    <property type="protein sequence ID" value="GMM44423.1"/>
    <property type="molecule type" value="Genomic_DNA"/>
</dbReference>